<organism evidence="1 2">
    <name type="scientific">Tsukamurella soli</name>
    <dbReference type="NCBI Taxonomy" id="644556"/>
    <lineage>
        <taxon>Bacteria</taxon>
        <taxon>Bacillati</taxon>
        <taxon>Actinomycetota</taxon>
        <taxon>Actinomycetes</taxon>
        <taxon>Mycobacteriales</taxon>
        <taxon>Tsukamurellaceae</taxon>
        <taxon>Tsukamurella</taxon>
    </lineage>
</organism>
<dbReference type="EMBL" id="BAABFR010000072">
    <property type="protein sequence ID" value="GAA4399662.1"/>
    <property type="molecule type" value="Genomic_DNA"/>
</dbReference>
<reference evidence="2" key="1">
    <citation type="journal article" date="2019" name="Int. J. Syst. Evol. Microbiol.">
        <title>The Global Catalogue of Microorganisms (GCM) 10K type strain sequencing project: providing services to taxonomists for standard genome sequencing and annotation.</title>
        <authorList>
            <consortium name="The Broad Institute Genomics Platform"/>
            <consortium name="The Broad Institute Genome Sequencing Center for Infectious Disease"/>
            <person name="Wu L."/>
            <person name="Ma J."/>
        </authorList>
    </citation>
    <scope>NUCLEOTIDE SEQUENCE [LARGE SCALE GENOMIC DNA]</scope>
    <source>
        <strain evidence="2">JCM 17688</strain>
    </source>
</reference>
<proteinExistence type="predicted"/>
<sequence length="168" mass="18962">MIVFPDFYKGGYLDAEKTVTYYMQPLLDLCTPSPRAVSWMPRDATKLVGDDGEPLVRYRRLFGQAADLYKESVHVQQIVTASNRADAMQVSEFCRQMLTAVRNSYEVTYPMSDQSEPGRAAVIVCVEDAQGPEVDIPVDFDERIVVSTFLVTIRRPTLPNYQQVVATL</sequence>
<keyword evidence="2" id="KW-1185">Reference proteome</keyword>
<evidence type="ECO:0000313" key="1">
    <source>
        <dbReference type="EMBL" id="GAA4399662.1"/>
    </source>
</evidence>
<evidence type="ECO:0000313" key="2">
    <source>
        <dbReference type="Proteomes" id="UP001500635"/>
    </source>
</evidence>
<gene>
    <name evidence="1" type="ORF">GCM10023147_37370</name>
</gene>
<dbReference type="InterPro" id="IPR057003">
    <property type="entry name" value="Phage_tail_terminator_2"/>
</dbReference>
<protein>
    <submittedName>
        <fullName evidence="1">Uncharacterized protein</fullName>
    </submittedName>
</protein>
<dbReference type="Proteomes" id="UP001500635">
    <property type="component" value="Unassembled WGS sequence"/>
</dbReference>
<accession>A0ABP8K2G4</accession>
<name>A0ABP8K2G4_9ACTN</name>
<comment type="caution">
    <text evidence="1">The sequence shown here is derived from an EMBL/GenBank/DDBJ whole genome shotgun (WGS) entry which is preliminary data.</text>
</comment>
<dbReference type="Pfam" id="PF23841">
    <property type="entry name" value="Phage_tail_terminator_2"/>
    <property type="match status" value="1"/>
</dbReference>
<dbReference type="RefSeq" id="WP_385921260.1">
    <property type="nucleotide sequence ID" value="NZ_BAABFR010000072.1"/>
</dbReference>